<proteinExistence type="predicted"/>
<organism evidence="3 4">
    <name type="scientific">Yinghuangia aomiensis</name>
    <dbReference type="NCBI Taxonomy" id="676205"/>
    <lineage>
        <taxon>Bacteria</taxon>
        <taxon>Bacillati</taxon>
        <taxon>Actinomycetota</taxon>
        <taxon>Actinomycetes</taxon>
        <taxon>Kitasatosporales</taxon>
        <taxon>Streptomycetaceae</taxon>
        <taxon>Yinghuangia</taxon>
    </lineage>
</organism>
<feature type="compositionally biased region" description="Low complexity" evidence="1">
    <location>
        <begin position="169"/>
        <end position="180"/>
    </location>
</feature>
<comment type="caution">
    <text evidence="3">The sequence shown here is derived from an EMBL/GenBank/DDBJ whole genome shotgun (WGS) entry which is preliminary data.</text>
</comment>
<evidence type="ECO:0000313" key="3">
    <source>
        <dbReference type="EMBL" id="GAA4972725.1"/>
    </source>
</evidence>
<evidence type="ECO:0000313" key="4">
    <source>
        <dbReference type="Proteomes" id="UP001500466"/>
    </source>
</evidence>
<protein>
    <submittedName>
        <fullName evidence="3">Uncharacterized protein</fullName>
    </submittedName>
</protein>
<dbReference type="Proteomes" id="UP001500466">
    <property type="component" value="Unassembled WGS sequence"/>
</dbReference>
<keyword evidence="2" id="KW-1133">Transmembrane helix</keyword>
<keyword evidence="2" id="KW-0812">Transmembrane</keyword>
<feature type="transmembrane region" description="Helical" evidence="2">
    <location>
        <begin position="77"/>
        <end position="97"/>
    </location>
</feature>
<sequence>MTTHAISPAHHMRRTRIWLAVFLAGLVVSGLTAFPLETETAWLADLAHRTSWLPTDVVAWIDRTREGVAVTNAHYPFLAYGTDWLAFAHLTIAAAFWGPLCDPVRNVWVVQWGLIACAALVPLALVCGPVRGIPVYWSLIDMSFGFFGAIPLLFALHHIRALERAAGAPAQQGPATPPAANRLTESIN</sequence>
<feature type="region of interest" description="Disordered" evidence="1">
    <location>
        <begin position="169"/>
        <end position="188"/>
    </location>
</feature>
<evidence type="ECO:0000256" key="2">
    <source>
        <dbReference type="SAM" id="Phobius"/>
    </source>
</evidence>
<dbReference type="EMBL" id="BAABHS010000015">
    <property type="protein sequence ID" value="GAA4972725.1"/>
    <property type="molecule type" value="Genomic_DNA"/>
</dbReference>
<name>A0ABP9HKK3_9ACTN</name>
<feature type="transmembrane region" description="Helical" evidence="2">
    <location>
        <begin position="137"/>
        <end position="156"/>
    </location>
</feature>
<gene>
    <name evidence="3" type="ORF">GCM10023205_43730</name>
</gene>
<dbReference type="RefSeq" id="WP_345677290.1">
    <property type="nucleotide sequence ID" value="NZ_BAABHS010000015.1"/>
</dbReference>
<keyword evidence="4" id="KW-1185">Reference proteome</keyword>
<evidence type="ECO:0000256" key="1">
    <source>
        <dbReference type="SAM" id="MobiDB-lite"/>
    </source>
</evidence>
<feature type="transmembrane region" description="Helical" evidence="2">
    <location>
        <begin position="109"/>
        <end position="131"/>
    </location>
</feature>
<accession>A0ABP9HKK3</accession>
<keyword evidence="2" id="KW-0472">Membrane</keyword>
<reference evidence="4" key="1">
    <citation type="journal article" date="2019" name="Int. J. Syst. Evol. Microbiol.">
        <title>The Global Catalogue of Microorganisms (GCM) 10K type strain sequencing project: providing services to taxonomists for standard genome sequencing and annotation.</title>
        <authorList>
            <consortium name="The Broad Institute Genomics Platform"/>
            <consortium name="The Broad Institute Genome Sequencing Center for Infectious Disease"/>
            <person name="Wu L."/>
            <person name="Ma J."/>
        </authorList>
    </citation>
    <scope>NUCLEOTIDE SEQUENCE [LARGE SCALE GENOMIC DNA]</scope>
    <source>
        <strain evidence="4">JCM 17986</strain>
    </source>
</reference>